<comment type="similarity">
    <text evidence="2 9">Belongs to the SecG family.</text>
</comment>
<evidence type="ECO:0000256" key="6">
    <source>
        <dbReference type="ARBA" id="ARBA00022989"/>
    </source>
</evidence>
<organism evidence="10 11">
    <name type="scientific">Candidatus Gottesmanbacteria bacterium GW2011_GWB1_44_11c</name>
    <dbReference type="NCBI Taxonomy" id="1618447"/>
    <lineage>
        <taxon>Bacteria</taxon>
        <taxon>Candidatus Gottesmaniibacteriota</taxon>
    </lineage>
</organism>
<sequence length="72" mass="7976">MKSVFLAIQLFIAITLIGLILMQTSKGGLQTQMGGADFYRTKRGAEKIVFTLTMLAASLFFLMTIINVFLVK</sequence>
<dbReference type="InterPro" id="IPR004692">
    <property type="entry name" value="SecG"/>
</dbReference>
<comment type="function">
    <text evidence="9">Involved in protein export. Participates in an early event of protein translocation.</text>
</comment>
<accession>A0A0G1GST1</accession>
<reference evidence="10 11" key="1">
    <citation type="journal article" date="2015" name="Nature">
        <title>rRNA introns, odd ribosomes, and small enigmatic genomes across a large radiation of phyla.</title>
        <authorList>
            <person name="Brown C.T."/>
            <person name="Hug L.A."/>
            <person name="Thomas B.C."/>
            <person name="Sharon I."/>
            <person name="Castelle C.J."/>
            <person name="Singh A."/>
            <person name="Wilkins M.J."/>
            <person name="Williams K.H."/>
            <person name="Banfield J.F."/>
        </authorList>
    </citation>
    <scope>NUCLEOTIDE SEQUENCE [LARGE SCALE GENOMIC DNA]</scope>
</reference>
<dbReference type="NCBIfam" id="TIGR00810">
    <property type="entry name" value="secG"/>
    <property type="match status" value="1"/>
</dbReference>
<keyword evidence="9" id="KW-1003">Cell membrane</keyword>
<keyword evidence="4 9" id="KW-0812">Transmembrane</keyword>
<feature type="transmembrane region" description="Helical" evidence="9">
    <location>
        <begin position="48"/>
        <end position="70"/>
    </location>
</feature>
<keyword evidence="3 9" id="KW-0813">Transport</keyword>
<dbReference type="GO" id="GO:0009306">
    <property type="term" value="P:protein secretion"/>
    <property type="evidence" value="ECO:0007669"/>
    <property type="project" value="UniProtKB-UniRule"/>
</dbReference>
<dbReference type="GO" id="GO:0005886">
    <property type="term" value="C:plasma membrane"/>
    <property type="evidence" value="ECO:0007669"/>
    <property type="project" value="UniProtKB-SubCell"/>
</dbReference>
<name>A0A0G1GST1_9BACT</name>
<evidence type="ECO:0000256" key="8">
    <source>
        <dbReference type="ARBA" id="ARBA00023136"/>
    </source>
</evidence>
<evidence type="ECO:0000313" key="11">
    <source>
        <dbReference type="Proteomes" id="UP000034617"/>
    </source>
</evidence>
<proteinExistence type="inferred from homology"/>
<dbReference type="GO" id="GO:0015450">
    <property type="term" value="F:protein-transporting ATPase activity"/>
    <property type="evidence" value="ECO:0007669"/>
    <property type="project" value="UniProtKB-UniRule"/>
</dbReference>
<dbReference type="PRINTS" id="PR01651">
    <property type="entry name" value="SECGEXPORT"/>
</dbReference>
<keyword evidence="7 9" id="KW-0811">Translocation</keyword>
<evidence type="ECO:0000256" key="5">
    <source>
        <dbReference type="ARBA" id="ARBA00022927"/>
    </source>
</evidence>
<protein>
    <recommendedName>
        <fullName evidence="9">Protein-export membrane protein SecG</fullName>
    </recommendedName>
</protein>
<evidence type="ECO:0000256" key="2">
    <source>
        <dbReference type="ARBA" id="ARBA00008445"/>
    </source>
</evidence>
<dbReference type="Proteomes" id="UP000034617">
    <property type="component" value="Unassembled WGS sequence"/>
</dbReference>
<comment type="caution">
    <text evidence="10">The sequence shown here is derived from an EMBL/GenBank/DDBJ whole genome shotgun (WGS) entry which is preliminary data.</text>
</comment>
<evidence type="ECO:0000313" key="10">
    <source>
        <dbReference type="EMBL" id="KKT37640.1"/>
    </source>
</evidence>
<keyword evidence="5 9" id="KW-0653">Protein transport</keyword>
<dbReference type="AlphaFoldDB" id="A0A0G1GST1"/>
<evidence type="ECO:0000256" key="7">
    <source>
        <dbReference type="ARBA" id="ARBA00023010"/>
    </source>
</evidence>
<evidence type="ECO:0000256" key="4">
    <source>
        <dbReference type="ARBA" id="ARBA00022692"/>
    </source>
</evidence>
<dbReference type="EMBL" id="LCHM01000021">
    <property type="protein sequence ID" value="KKT37640.1"/>
    <property type="molecule type" value="Genomic_DNA"/>
</dbReference>
<evidence type="ECO:0000256" key="3">
    <source>
        <dbReference type="ARBA" id="ARBA00022448"/>
    </source>
</evidence>
<feature type="transmembrane region" description="Helical" evidence="9">
    <location>
        <begin position="6"/>
        <end position="24"/>
    </location>
</feature>
<dbReference type="Pfam" id="PF03840">
    <property type="entry name" value="SecG"/>
    <property type="match status" value="1"/>
</dbReference>
<comment type="subcellular location">
    <subcellularLocation>
        <location evidence="9">Cell membrane</location>
        <topology evidence="9">Multi-pass membrane protein</topology>
    </subcellularLocation>
    <subcellularLocation>
        <location evidence="1">Membrane</location>
        <topology evidence="1">Multi-pass membrane protein</topology>
    </subcellularLocation>
</comment>
<keyword evidence="6 9" id="KW-1133">Transmembrane helix</keyword>
<gene>
    <name evidence="10" type="ORF">UW22_C0021G0006</name>
</gene>
<keyword evidence="8 9" id="KW-0472">Membrane</keyword>
<evidence type="ECO:0000256" key="9">
    <source>
        <dbReference type="RuleBase" id="RU365087"/>
    </source>
</evidence>
<evidence type="ECO:0000256" key="1">
    <source>
        <dbReference type="ARBA" id="ARBA00004141"/>
    </source>
</evidence>